<sequence>MSAKFLKRYEAVFLVNHAKGPGLTYKAAAKYIRKSEAFVKKWVQRYLEVGNVDNLPERGLSRATTTKEDKAILRLFQDKPGISLRYAQIKLRKKGIAISLNTIRKRLCEKNVYFRSTLKKPLLLNRHFLIEQTVAIKSATADEPKQTKNRDRQAKASKEDNEVVSEPASSPKKSRSRQRNVADTTTATTTAKTGTKSKSKEQINKEPEEMTVESNNEEVVEKKTRSGKTAAVVKKAGKKATETKSKTKVPIVRKQTKTKDVENSPVQRPRRAKIVEENDAPAQPIAKVSRKRKNVEDTNEAIAEIQTIKENEEEVEENEAKASKKLRGRQKKMETSNAPVVTSKGRSRKNPAEEIVKSPPKKTERKKQNSKEQNAAIQKDNTKTKNVKNTKKGKTQKAASKRKLNAVIEEVNDDQAEESNEAEAVTTSEVDVKENGEAHMAEPKQKKRNVGEAKGKQKKAQVIASVNEEEATQDVTAENEAIKTNVISEIDENDTIVSSSKDDILENEKEKDVSDVNSIKEESTSEISNNERAASFVCL</sequence>
<dbReference type="AlphaFoldDB" id="F4WPE2"/>
<evidence type="ECO:0000313" key="3">
    <source>
        <dbReference type="EMBL" id="EGI64037.1"/>
    </source>
</evidence>
<feature type="compositionally biased region" description="Low complexity" evidence="2">
    <location>
        <begin position="184"/>
        <end position="196"/>
    </location>
</feature>
<evidence type="ECO:0000256" key="1">
    <source>
        <dbReference type="ARBA" id="ARBA00004123"/>
    </source>
</evidence>
<dbReference type="InterPro" id="IPR009057">
    <property type="entry name" value="Homeodomain-like_sf"/>
</dbReference>
<dbReference type="EMBL" id="GL888243">
    <property type="protein sequence ID" value="EGI64037.1"/>
    <property type="molecule type" value="Genomic_DNA"/>
</dbReference>
<feature type="compositionally biased region" description="Basic and acidic residues" evidence="2">
    <location>
        <begin position="430"/>
        <end position="455"/>
    </location>
</feature>
<organism evidence="4">
    <name type="scientific">Acromyrmex echinatior</name>
    <name type="common">Panamanian leafcutter ant</name>
    <name type="synonym">Acromyrmex octospinosus echinatior</name>
    <dbReference type="NCBI Taxonomy" id="103372"/>
    <lineage>
        <taxon>Eukaryota</taxon>
        <taxon>Metazoa</taxon>
        <taxon>Ecdysozoa</taxon>
        <taxon>Arthropoda</taxon>
        <taxon>Hexapoda</taxon>
        <taxon>Insecta</taxon>
        <taxon>Pterygota</taxon>
        <taxon>Neoptera</taxon>
        <taxon>Endopterygota</taxon>
        <taxon>Hymenoptera</taxon>
        <taxon>Apocrita</taxon>
        <taxon>Aculeata</taxon>
        <taxon>Formicoidea</taxon>
        <taxon>Formicidae</taxon>
        <taxon>Myrmicinae</taxon>
        <taxon>Acromyrmex</taxon>
    </lineage>
</organism>
<dbReference type="GO" id="GO:0005634">
    <property type="term" value="C:nucleus"/>
    <property type="evidence" value="ECO:0007669"/>
    <property type="project" value="UniProtKB-SubCell"/>
</dbReference>
<dbReference type="STRING" id="103372.F4WPE2"/>
<feature type="compositionally biased region" description="Basic and acidic residues" evidence="2">
    <location>
        <begin position="500"/>
        <end position="523"/>
    </location>
</feature>
<gene>
    <name evidence="3" type="ORF">G5I_07618</name>
</gene>
<accession>F4WPE2</accession>
<protein>
    <submittedName>
        <fullName evidence="3">Uncharacterized protein</fullName>
    </submittedName>
</protein>
<keyword evidence="4" id="KW-1185">Reference proteome</keyword>
<dbReference type="KEGG" id="aec:105147546"/>
<dbReference type="Proteomes" id="UP000007755">
    <property type="component" value="Unassembled WGS sequence"/>
</dbReference>
<dbReference type="OrthoDB" id="7554682at2759"/>
<feature type="compositionally biased region" description="Acidic residues" evidence="2">
    <location>
        <begin position="410"/>
        <end position="421"/>
    </location>
</feature>
<dbReference type="SUPFAM" id="SSF46689">
    <property type="entry name" value="Homeodomain-like"/>
    <property type="match status" value="1"/>
</dbReference>
<reference evidence="3" key="1">
    <citation type="submission" date="2011-02" db="EMBL/GenBank/DDBJ databases">
        <title>The genome of the leaf-cutting ant Acromyrmex echinatior suggests key adaptations to social evolution and fungus farming.</title>
        <authorList>
            <person name="Nygaard S."/>
            <person name="Zhang G."/>
        </authorList>
    </citation>
    <scope>NUCLEOTIDE SEQUENCE</scope>
</reference>
<name>F4WPE2_ACREC</name>
<evidence type="ECO:0000313" key="4">
    <source>
        <dbReference type="Proteomes" id="UP000007755"/>
    </source>
</evidence>
<comment type="subcellular location">
    <subcellularLocation>
        <location evidence="1">Nucleus</location>
    </subcellularLocation>
</comment>
<feature type="compositionally biased region" description="Basic and acidic residues" evidence="2">
    <location>
        <begin position="198"/>
        <end position="208"/>
    </location>
</feature>
<feature type="region of interest" description="Disordered" evidence="2">
    <location>
        <begin position="141"/>
        <end position="474"/>
    </location>
</feature>
<dbReference type="OMA" id="CEIMENN"/>
<evidence type="ECO:0000256" key="2">
    <source>
        <dbReference type="SAM" id="MobiDB-lite"/>
    </source>
</evidence>
<feature type="compositionally biased region" description="Basic and acidic residues" evidence="2">
    <location>
        <begin position="141"/>
        <end position="161"/>
    </location>
</feature>
<feature type="compositionally biased region" description="Basic residues" evidence="2">
    <location>
        <begin position="385"/>
        <end position="404"/>
    </location>
</feature>
<feature type="compositionally biased region" description="Acidic residues" evidence="2">
    <location>
        <begin position="209"/>
        <end position="218"/>
    </location>
</feature>
<dbReference type="InParanoid" id="F4WPE2"/>
<proteinExistence type="predicted"/>
<feature type="region of interest" description="Disordered" evidence="2">
    <location>
        <begin position="497"/>
        <end position="539"/>
    </location>
</feature>